<feature type="compositionally biased region" description="Acidic residues" evidence="9">
    <location>
        <begin position="214"/>
        <end position="226"/>
    </location>
</feature>
<feature type="region of interest" description="Disordered" evidence="9">
    <location>
        <begin position="183"/>
        <end position="226"/>
    </location>
</feature>
<feature type="domain" description="Tripartite ATP-independent periplasmic transporters DctQ component" evidence="11">
    <location>
        <begin position="27"/>
        <end position="156"/>
    </location>
</feature>
<accession>A0ABP4N5I8</accession>
<feature type="transmembrane region" description="Helical" evidence="10">
    <location>
        <begin position="129"/>
        <end position="148"/>
    </location>
</feature>
<dbReference type="PANTHER" id="PTHR35011">
    <property type="entry name" value="2,3-DIKETO-L-GULONATE TRAP TRANSPORTER SMALL PERMEASE PROTEIN YIAM"/>
    <property type="match status" value="1"/>
</dbReference>
<gene>
    <name evidence="12" type="ORF">GCM10009691_32630</name>
</gene>
<evidence type="ECO:0000256" key="3">
    <source>
        <dbReference type="ARBA" id="ARBA00022475"/>
    </source>
</evidence>
<evidence type="ECO:0000256" key="6">
    <source>
        <dbReference type="ARBA" id="ARBA00022989"/>
    </source>
</evidence>
<dbReference type="EMBL" id="BAAALY010000016">
    <property type="protein sequence ID" value="GAA1555812.1"/>
    <property type="molecule type" value="Genomic_DNA"/>
</dbReference>
<evidence type="ECO:0000256" key="2">
    <source>
        <dbReference type="ARBA" id="ARBA00022448"/>
    </source>
</evidence>
<evidence type="ECO:0000256" key="8">
    <source>
        <dbReference type="ARBA" id="ARBA00038436"/>
    </source>
</evidence>
<evidence type="ECO:0000256" key="9">
    <source>
        <dbReference type="SAM" id="MobiDB-lite"/>
    </source>
</evidence>
<organism evidence="12 13">
    <name type="scientific">Brevibacterium picturae</name>
    <dbReference type="NCBI Taxonomy" id="260553"/>
    <lineage>
        <taxon>Bacteria</taxon>
        <taxon>Bacillati</taxon>
        <taxon>Actinomycetota</taxon>
        <taxon>Actinomycetes</taxon>
        <taxon>Micrococcales</taxon>
        <taxon>Brevibacteriaceae</taxon>
        <taxon>Brevibacterium</taxon>
    </lineage>
</organism>
<evidence type="ECO:0000313" key="12">
    <source>
        <dbReference type="EMBL" id="GAA1555812.1"/>
    </source>
</evidence>
<keyword evidence="5 10" id="KW-0812">Transmembrane</keyword>
<evidence type="ECO:0000256" key="10">
    <source>
        <dbReference type="SAM" id="Phobius"/>
    </source>
</evidence>
<comment type="subcellular location">
    <subcellularLocation>
        <location evidence="1">Cell inner membrane</location>
        <topology evidence="1">Multi-pass membrane protein</topology>
    </subcellularLocation>
</comment>
<feature type="transmembrane region" description="Helical" evidence="10">
    <location>
        <begin position="16"/>
        <end position="38"/>
    </location>
</feature>
<evidence type="ECO:0000256" key="5">
    <source>
        <dbReference type="ARBA" id="ARBA00022692"/>
    </source>
</evidence>
<feature type="transmembrane region" description="Helical" evidence="10">
    <location>
        <begin position="88"/>
        <end position="109"/>
    </location>
</feature>
<evidence type="ECO:0000256" key="1">
    <source>
        <dbReference type="ARBA" id="ARBA00004429"/>
    </source>
</evidence>
<comment type="caution">
    <text evidence="12">The sequence shown here is derived from an EMBL/GenBank/DDBJ whole genome shotgun (WGS) entry which is preliminary data.</text>
</comment>
<keyword evidence="7 10" id="KW-0472">Membrane</keyword>
<name>A0ABP4N5I8_9MICO</name>
<keyword evidence="6 10" id="KW-1133">Transmembrane helix</keyword>
<proteinExistence type="inferred from homology"/>
<keyword evidence="2" id="KW-0813">Transport</keyword>
<keyword evidence="13" id="KW-1185">Reference proteome</keyword>
<comment type="similarity">
    <text evidence="8">Belongs to the TRAP transporter small permease family.</text>
</comment>
<reference evidence="13" key="1">
    <citation type="journal article" date="2019" name="Int. J. Syst. Evol. Microbiol.">
        <title>The Global Catalogue of Microorganisms (GCM) 10K type strain sequencing project: providing services to taxonomists for standard genome sequencing and annotation.</title>
        <authorList>
            <consortium name="The Broad Institute Genomics Platform"/>
            <consortium name="The Broad Institute Genome Sequencing Center for Infectious Disease"/>
            <person name="Wu L."/>
            <person name="Ma J."/>
        </authorList>
    </citation>
    <scope>NUCLEOTIDE SEQUENCE [LARGE SCALE GENOMIC DNA]</scope>
    <source>
        <strain evidence="13">JCM 13319</strain>
    </source>
</reference>
<sequence>MRMRTFDRYLSRVENFLAGSSLIGATALAVFAVLLRNITGDVLFWSEEAIIYLIICSTFFGAVVTLRHNEHVAVDIMPTLLKGRKKKFFVVLGGLATLVYAGFIAYLSWALISEPFSRTTITPALKLPLWVVELSLAIGMTLFFIRAAEMLIRAVKTPPEELDKDVLAEEAAAVGIDVDSLTIDDATPTDRRDRTSGGDSLGDGDEHRTSGDDSLGDDDDAKEGDR</sequence>
<evidence type="ECO:0000256" key="7">
    <source>
        <dbReference type="ARBA" id="ARBA00023136"/>
    </source>
</evidence>
<keyword evidence="4" id="KW-0997">Cell inner membrane</keyword>
<dbReference type="InterPro" id="IPR007387">
    <property type="entry name" value="TRAP_DctQ"/>
</dbReference>
<dbReference type="RefSeq" id="WP_346036862.1">
    <property type="nucleotide sequence ID" value="NZ_BAAALY010000016.1"/>
</dbReference>
<evidence type="ECO:0000313" key="13">
    <source>
        <dbReference type="Proteomes" id="UP001501791"/>
    </source>
</evidence>
<protein>
    <submittedName>
        <fullName evidence="12">TRAP transporter small permease</fullName>
    </submittedName>
</protein>
<evidence type="ECO:0000259" key="11">
    <source>
        <dbReference type="Pfam" id="PF04290"/>
    </source>
</evidence>
<keyword evidence="3" id="KW-1003">Cell membrane</keyword>
<evidence type="ECO:0000256" key="4">
    <source>
        <dbReference type="ARBA" id="ARBA00022519"/>
    </source>
</evidence>
<dbReference type="Pfam" id="PF04290">
    <property type="entry name" value="DctQ"/>
    <property type="match status" value="1"/>
</dbReference>
<feature type="transmembrane region" description="Helical" evidence="10">
    <location>
        <begin position="50"/>
        <end position="67"/>
    </location>
</feature>
<dbReference type="InterPro" id="IPR055348">
    <property type="entry name" value="DctQ"/>
</dbReference>
<dbReference type="Proteomes" id="UP001501791">
    <property type="component" value="Unassembled WGS sequence"/>
</dbReference>